<dbReference type="InterPro" id="IPR002893">
    <property type="entry name" value="Znf_MYND"/>
</dbReference>
<organism evidence="6 7">
    <name type="scientific">Pelagomonas calceolata</name>
    <dbReference type="NCBI Taxonomy" id="35677"/>
    <lineage>
        <taxon>Eukaryota</taxon>
        <taxon>Sar</taxon>
        <taxon>Stramenopiles</taxon>
        <taxon>Ochrophyta</taxon>
        <taxon>Pelagophyceae</taxon>
        <taxon>Pelagomonadales</taxon>
        <taxon>Pelagomonadaceae</taxon>
        <taxon>Pelagomonas</taxon>
    </lineage>
</organism>
<evidence type="ECO:0000256" key="1">
    <source>
        <dbReference type="ARBA" id="ARBA00022723"/>
    </source>
</evidence>
<dbReference type="Pfam" id="PF12906">
    <property type="entry name" value="RINGv"/>
    <property type="match status" value="1"/>
</dbReference>
<dbReference type="SUPFAM" id="SSF144232">
    <property type="entry name" value="HIT/MYND zinc finger-like"/>
    <property type="match status" value="1"/>
</dbReference>
<keyword evidence="2 4" id="KW-0863">Zinc-finger</keyword>
<feature type="domain" description="MYND-type" evidence="5">
    <location>
        <begin position="6"/>
        <end position="45"/>
    </location>
</feature>
<dbReference type="SUPFAM" id="SSF48452">
    <property type="entry name" value="TPR-like"/>
    <property type="match status" value="1"/>
</dbReference>
<evidence type="ECO:0000313" key="6">
    <source>
        <dbReference type="EMBL" id="CAH0374018.1"/>
    </source>
</evidence>
<accession>A0A8J2SKE7</accession>
<keyword evidence="7" id="KW-1185">Reference proteome</keyword>
<dbReference type="Proteomes" id="UP000789595">
    <property type="component" value="Unassembled WGS sequence"/>
</dbReference>
<evidence type="ECO:0000259" key="5">
    <source>
        <dbReference type="PROSITE" id="PS50865"/>
    </source>
</evidence>
<gene>
    <name evidence="6" type="ORF">PECAL_4P12730</name>
</gene>
<reference evidence="6" key="1">
    <citation type="submission" date="2021-11" db="EMBL/GenBank/DDBJ databases">
        <authorList>
            <consortium name="Genoscope - CEA"/>
            <person name="William W."/>
        </authorList>
    </citation>
    <scope>NUCLEOTIDE SEQUENCE</scope>
</reference>
<comment type="caution">
    <text evidence="6">The sequence shown here is derived from an EMBL/GenBank/DDBJ whole genome shotgun (WGS) entry which is preliminary data.</text>
</comment>
<evidence type="ECO:0000256" key="2">
    <source>
        <dbReference type="ARBA" id="ARBA00022771"/>
    </source>
</evidence>
<dbReference type="AlphaFoldDB" id="A0A8J2SKE7"/>
<evidence type="ECO:0000256" key="4">
    <source>
        <dbReference type="PROSITE-ProRule" id="PRU00134"/>
    </source>
</evidence>
<dbReference type="PROSITE" id="PS50865">
    <property type="entry name" value="ZF_MYND_2"/>
    <property type="match status" value="1"/>
</dbReference>
<dbReference type="SUPFAM" id="SSF57850">
    <property type="entry name" value="RING/U-box"/>
    <property type="match status" value="1"/>
</dbReference>
<name>A0A8J2SKE7_9STRA</name>
<keyword evidence="1" id="KW-0479">Metal-binding</keyword>
<dbReference type="InterPro" id="IPR011990">
    <property type="entry name" value="TPR-like_helical_dom_sf"/>
</dbReference>
<dbReference type="GO" id="GO:0008270">
    <property type="term" value="F:zinc ion binding"/>
    <property type="evidence" value="ECO:0007669"/>
    <property type="project" value="UniProtKB-KW"/>
</dbReference>
<evidence type="ECO:0000256" key="3">
    <source>
        <dbReference type="ARBA" id="ARBA00022833"/>
    </source>
</evidence>
<keyword evidence="3" id="KW-0862">Zinc</keyword>
<dbReference type="Gene3D" id="1.25.40.10">
    <property type="entry name" value="Tetratricopeptide repeat domain"/>
    <property type="match status" value="1"/>
</dbReference>
<dbReference type="OrthoDB" id="265717at2759"/>
<dbReference type="Gene3D" id="6.10.140.2220">
    <property type="match status" value="1"/>
</dbReference>
<dbReference type="InterPro" id="IPR011016">
    <property type="entry name" value="Znf_RING-CH"/>
</dbReference>
<proteinExistence type="predicted"/>
<evidence type="ECO:0000313" key="7">
    <source>
        <dbReference type="Proteomes" id="UP000789595"/>
    </source>
</evidence>
<sequence>MILTICAACAAPLAHDAPRCIRCKMRYCDQTCQHDHWRRGHKQMCKKIHRGGNAEQYNADKKYKEAVAEAVEACAEDTKGQTCYICTQALHWKTKEGLVRGCACRGTAGFAHVSCLAEQAKILVAEAEENNLAANNYAVSLRDLERFEDAKALLRKPMPVARRVLGENHHLTLRMRLNYAEALYKDPGATLDDLREAKTRLEELAPYARRVLGGAHPITTGIERSLSLLQATFRVCETPPPPGSA</sequence>
<protein>
    <recommendedName>
        <fullName evidence="5">MYND-type domain-containing protein</fullName>
    </recommendedName>
</protein>
<dbReference type="EMBL" id="CAKKNE010000004">
    <property type="protein sequence ID" value="CAH0374018.1"/>
    <property type="molecule type" value="Genomic_DNA"/>
</dbReference>
<dbReference type="Pfam" id="PF01753">
    <property type="entry name" value="zf-MYND"/>
    <property type="match status" value="1"/>
</dbReference>